<dbReference type="Gramene" id="PUZ62882">
    <property type="protein sequence ID" value="PUZ62882"/>
    <property type="gene ID" value="GQ55_3G022300"/>
</dbReference>
<reference evidence="2 3" key="1">
    <citation type="submission" date="2018-04" db="EMBL/GenBank/DDBJ databases">
        <title>WGS assembly of Panicum hallii var. hallii HAL2.</title>
        <authorList>
            <person name="Lovell J."/>
            <person name="Jenkins J."/>
            <person name="Lowry D."/>
            <person name="Mamidi S."/>
            <person name="Sreedasyam A."/>
            <person name="Weng X."/>
            <person name="Barry K."/>
            <person name="Bonette J."/>
            <person name="Campitelli B."/>
            <person name="Daum C."/>
            <person name="Gordon S."/>
            <person name="Gould B."/>
            <person name="Lipzen A."/>
            <person name="MacQueen A."/>
            <person name="Palacio-Mejia J."/>
            <person name="Plott C."/>
            <person name="Shakirov E."/>
            <person name="Shu S."/>
            <person name="Yoshinaga Y."/>
            <person name="Zane M."/>
            <person name="Rokhsar D."/>
            <person name="Grimwood J."/>
            <person name="Schmutz J."/>
            <person name="Juenger T."/>
        </authorList>
    </citation>
    <scope>NUCLEOTIDE SEQUENCE [LARGE SCALE GENOMIC DNA]</scope>
    <source>
        <strain evidence="3">cv. HAL2</strain>
    </source>
</reference>
<sequence length="126" mass="14263">MRRRVLPPWMREPRGLESCSDATGRRGAAPAAASIFPVPAYLRFLGLPSSGLRCSRRVTRQARCLLFHLEQRRRKPPWRWFSRARRPPAIGGEGPCRPGNKSTRKTVGSIGLPLHPATNFRSNDYE</sequence>
<dbReference type="EMBL" id="CM009751">
    <property type="protein sequence ID" value="PUZ62882.1"/>
    <property type="molecule type" value="Genomic_DNA"/>
</dbReference>
<evidence type="ECO:0000313" key="2">
    <source>
        <dbReference type="EMBL" id="PUZ62882.1"/>
    </source>
</evidence>
<feature type="region of interest" description="Disordered" evidence="1">
    <location>
        <begin position="80"/>
        <end position="113"/>
    </location>
</feature>
<proteinExistence type="predicted"/>
<dbReference type="Proteomes" id="UP000244336">
    <property type="component" value="Chromosome 3"/>
</dbReference>
<accession>A0A2T7E4W8</accession>
<organism evidence="2 3">
    <name type="scientific">Panicum hallii var. hallii</name>
    <dbReference type="NCBI Taxonomy" id="1504633"/>
    <lineage>
        <taxon>Eukaryota</taxon>
        <taxon>Viridiplantae</taxon>
        <taxon>Streptophyta</taxon>
        <taxon>Embryophyta</taxon>
        <taxon>Tracheophyta</taxon>
        <taxon>Spermatophyta</taxon>
        <taxon>Magnoliopsida</taxon>
        <taxon>Liliopsida</taxon>
        <taxon>Poales</taxon>
        <taxon>Poaceae</taxon>
        <taxon>PACMAD clade</taxon>
        <taxon>Panicoideae</taxon>
        <taxon>Panicodae</taxon>
        <taxon>Paniceae</taxon>
        <taxon>Panicinae</taxon>
        <taxon>Panicum</taxon>
        <taxon>Panicum sect. Panicum</taxon>
    </lineage>
</organism>
<gene>
    <name evidence="2" type="ORF">GQ55_3G022300</name>
</gene>
<protein>
    <submittedName>
        <fullName evidence="2">Uncharacterized protein</fullName>
    </submittedName>
</protein>
<dbReference type="AlphaFoldDB" id="A0A2T7E4W8"/>
<evidence type="ECO:0000313" key="3">
    <source>
        <dbReference type="Proteomes" id="UP000244336"/>
    </source>
</evidence>
<evidence type="ECO:0000256" key="1">
    <source>
        <dbReference type="SAM" id="MobiDB-lite"/>
    </source>
</evidence>
<keyword evidence="3" id="KW-1185">Reference proteome</keyword>
<name>A0A2T7E4W8_9POAL</name>